<name>A0ABS6ZB84_9ACTN</name>
<evidence type="ECO:0000313" key="2">
    <source>
        <dbReference type="Proteomes" id="UP000812013"/>
    </source>
</evidence>
<organism evidence="1 2">
    <name type="scientific">Streptomyces bambusae</name>
    <dbReference type="NCBI Taxonomy" id="1550616"/>
    <lineage>
        <taxon>Bacteria</taxon>
        <taxon>Bacillati</taxon>
        <taxon>Actinomycetota</taxon>
        <taxon>Actinomycetes</taxon>
        <taxon>Kitasatosporales</taxon>
        <taxon>Streptomycetaceae</taxon>
        <taxon>Streptomyces</taxon>
    </lineage>
</organism>
<keyword evidence="2" id="KW-1185">Reference proteome</keyword>
<dbReference type="RefSeq" id="WP_219669940.1">
    <property type="nucleotide sequence ID" value="NZ_WTFF01000212.1"/>
</dbReference>
<dbReference type="EMBL" id="WTFF01000212">
    <property type="protein sequence ID" value="MBW5485032.1"/>
    <property type="molecule type" value="Genomic_DNA"/>
</dbReference>
<accession>A0ABS6ZB84</accession>
<proteinExistence type="predicted"/>
<sequence length="353" mass="38688">MFPFPGAYPTILQPDDKVNAAFEQAMNGLTGAEQDHVRLMPITIARVQPGTGSYPSAGQFQQEVDYSASLLKVAVMYAAFELHRFVTAVSLLPGGPSFAPVDQFLDAVAADFDGHILDAVPRIRDFPGMPRQHVVPDYKNIFRVHEDPLIPVKIVEFHPTFEQHLHRMIRDSEATPSATHCIQALGYGYINGALLHGGFFREPDLSGIWIAGDFKPSGRKDVRIPSVNDGDVAQATTTFDMANLYALINEEILTGVGGFSPRMRDLLANPRNAWFVTPPPNWDDTFNVVVTHTKVGLGPLKAGGDVFSEGIIVHEKRHEADFVVVYQDLRLGTQEAFGAVAKLIEATIDAVLA</sequence>
<gene>
    <name evidence="1" type="ORF">GPJ59_24915</name>
</gene>
<dbReference type="Proteomes" id="UP000812013">
    <property type="component" value="Unassembled WGS sequence"/>
</dbReference>
<protein>
    <submittedName>
        <fullName evidence="1">Uncharacterized protein</fullName>
    </submittedName>
</protein>
<evidence type="ECO:0000313" key="1">
    <source>
        <dbReference type="EMBL" id="MBW5485032.1"/>
    </source>
</evidence>
<comment type="caution">
    <text evidence="1">The sequence shown here is derived from an EMBL/GenBank/DDBJ whole genome shotgun (WGS) entry which is preliminary data.</text>
</comment>
<reference evidence="1 2" key="1">
    <citation type="submission" date="2019-12" db="EMBL/GenBank/DDBJ databases">
        <title>Genome sequence of Streptomyces bambusae.</title>
        <authorList>
            <person name="Bansal K."/>
            <person name="Choksket S."/>
            <person name="Korpole S."/>
            <person name="Patil P.B."/>
        </authorList>
    </citation>
    <scope>NUCLEOTIDE SEQUENCE [LARGE SCALE GENOMIC DNA]</scope>
    <source>
        <strain evidence="1 2">SK60</strain>
    </source>
</reference>